<evidence type="ECO:0000313" key="6">
    <source>
        <dbReference type="Proteomes" id="UP000887578"/>
    </source>
</evidence>
<keyword evidence="5" id="KW-0378">Hydrolase</keyword>
<sequence length="153" mass="17217">MRAVIQRVTQASVKIGEEIASEIGKGLCVLVGITHEDTATDTEFIIRKILNLRLFDDPTNGKRWDKSVKDLGYDVLVVSQFTLYGLLKGNKIDYHRAMEPTKAKEFYEKFYHDLQKAYVPEKVKDGEFGAMMSVGIVNDGPVTITIDSKDKSN</sequence>
<dbReference type="PANTHER" id="PTHR10472:SF5">
    <property type="entry name" value="D-AMINOACYL-TRNA DEACYLASE 1"/>
    <property type="match status" value="1"/>
</dbReference>
<dbReference type="SUPFAM" id="SSF69500">
    <property type="entry name" value="DTD-like"/>
    <property type="match status" value="1"/>
</dbReference>
<comment type="catalytic activity">
    <reaction evidence="4">
        <text>a D-aminoacyl-tRNA + H2O = a tRNA + a D-alpha-amino acid + H(+)</text>
        <dbReference type="Rhea" id="RHEA:13953"/>
        <dbReference type="Rhea" id="RHEA-COMP:10123"/>
        <dbReference type="Rhea" id="RHEA-COMP:10124"/>
        <dbReference type="ChEBI" id="CHEBI:15377"/>
        <dbReference type="ChEBI" id="CHEBI:15378"/>
        <dbReference type="ChEBI" id="CHEBI:59871"/>
        <dbReference type="ChEBI" id="CHEBI:78442"/>
        <dbReference type="ChEBI" id="CHEBI:79333"/>
        <dbReference type="EC" id="3.1.1.96"/>
    </reaction>
</comment>
<keyword evidence="5" id="KW-0694">RNA-binding</keyword>
<dbReference type="GO" id="GO:0051500">
    <property type="term" value="F:D-tyrosyl-tRNA(Tyr) deacylase activity"/>
    <property type="evidence" value="ECO:0007669"/>
    <property type="project" value="TreeGrafter"/>
</dbReference>
<comment type="subcellular location">
    <subcellularLocation>
        <location evidence="5">Cytoplasm</location>
    </subcellularLocation>
</comment>
<proteinExistence type="inferred from homology"/>
<dbReference type="Pfam" id="PF02580">
    <property type="entry name" value="Tyr_Deacylase"/>
    <property type="match status" value="1"/>
</dbReference>
<dbReference type="Gene3D" id="3.50.80.10">
    <property type="entry name" value="D-tyrosyl-tRNA(Tyr) deacylase"/>
    <property type="match status" value="1"/>
</dbReference>
<evidence type="ECO:0000313" key="7">
    <source>
        <dbReference type="WBParaSite" id="PDA_v2.g14104.t1"/>
    </source>
</evidence>
<dbReference type="GO" id="GO:0000049">
    <property type="term" value="F:tRNA binding"/>
    <property type="evidence" value="ECO:0007669"/>
    <property type="project" value="UniProtKB-KW"/>
</dbReference>
<dbReference type="WBParaSite" id="PDA_v2.g14104.t1">
    <property type="protein sequence ID" value="PDA_v2.g14104.t1"/>
    <property type="gene ID" value="PDA_v2.g14104"/>
</dbReference>
<keyword evidence="6" id="KW-1185">Reference proteome</keyword>
<name>A0A914PEZ5_9BILA</name>
<dbReference type="HAMAP" id="MF_00518">
    <property type="entry name" value="Deacylase_Dtd"/>
    <property type="match status" value="1"/>
</dbReference>
<keyword evidence="5" id="KW-0963">Cytoplasm</keyword>
<dbReference type="InterPro" id="IPR003732">
    <property type="entry name" value="Daa-tRNA_deacyls_DTD"/>
</dbReference>
<dbReference type="Proteomes" id="UP000887578">
    <property type="component" value="Unplaced"/>
</dbReference>
<dbReference type="InterPro" id="IPR023509">
    <property type="entry name" value="DTD-like_sf"/>
</dbReference>
<accession>A0A914PEZ5</accession>
<protein>
    <recommendedName>
        <fullName evidence="2 5">D-aminoacyl-tRNA deacylase</fullName>
        <ecNumber evidence="2 5">3.1.1.96</ecNumber>
    </recommendedName>
</protein>
<dbReference type="CDD" id="cd00563">
    <property type="entry name" value="Dtyr_deacylase"/>
    <property type="match status" value="1"/>
</dbReference>
<comment type="similarity">
    <text evidence="1 5">Belongs to the DTD family.</text>
</comment>
<evidence type="ECO:0000256" key="3">
    <source>
        <dbReference type="ARBA" id="ARBA00047676"/>
    </source>
</evidence>
<keyword evidence="5" id="KW-0820">tRNA-binding</keyword>
<reference evidence="7" key="1">
    <citation type="submission" date="2022-11" db="UniProtKB">
        <authorList>
            <consortium name="WormBaseParasite"/>
        </authorList>
    </citation>
    <scope>IDENTIFICATION</scope>
</reference>
<evidence type="ECO:0000256" key="1">
    <source>
        <dbReference type="ARBA" id="ARBA00009673"/>
    </source>
</evidence>
<evidence type="ECO:0000256" key="4">
    <source>
        <dbReference type="ARBA" id="ARBA00048018"/>
    </source>
</evidence>
<dbReference type="GO" id="GO:0005737">
    <property type="term" value="C:cytoplasm"/>
    <property type="evidence" value="ECO:0007669"/>
    <property type="project" value="UniProtKB-SubCell"/>
</dbReference>
<dbReference type="EC" id="3.1.1.96" evidence="2 5"/>
<evidence type="ECO:0000256" key="5">
    <source>
        <dbReference type="RuleBase" id="RU003470"/>
    </source>
</evidence>
<organism evidence="6 7">
    <name type="scientific">Panagrolaimus davidi</name>
    <dbReference type="NCBI Taxonomy" id="227884"/>
    <lineage>
        <taxon>Eukaryota</taxon>
        <taxon>Metazoa</taxon>
        <taxon>Ecdysozoa</taxon>
        <taxon>Nematoda</taxon>
        <taxon>Chromadorea</taxon>
        <taxon>Rhabditida</taxon>
        <taxon>Tylenchina</taxon>
        <taxon>Panagrolaimomorpha</taxon>
        <taxon>Panagrolaimoidea</taxon>
        <taxon>Panagrolaimidae</taxon>
        <taxon>Panagrolaimus</taxon>
    </lineage>
</organism>
<comment type="catalytic activity">
    <reaction evidence="3">
        <text>glycyl-tRNA(Ala) + H2O = tRNA(Ala) + glycine + H(+)</text>
        <dbReference type="Rhea" id="RHEA:53744"/>
        <dbReference type="Rhea" id="RHEA-COMP:9657"/>
        <dbReference type="Rhea" id="RHEA-COMP:13640"/>
        <dbReference type="ChEBI" id="CHEBI:15377"/>
        <dbReference type="ChEBI" id="CHEBI:15378"/>
        <dbReference type="ChEBI" id="CHEBI:57305"/>
        <dbReference type="ChEBI" id="CHEBI:78442"/>
        <dbReference type="ChEBI" id="CHEBI:78522"/>
        <dbReference type="EC" id="3.1.1.96"/>
    </reaction>
</comment>
<dbReference type="FunFam" id="3.50.80.10:FF:000001">
    <property type="entry name" value="D-aminoacyl-tRNA deacylase"/>
    <property type="match status" value="1"/>
</dbReference>
<dbReference type="NCBIfam" id="TIGR00256">
    <property type="entry name" value="D-aminoacyl-tRNA deacylase"/>
    <property type="match status" value="1"/>
</dbReference>
<evidence type="ECO:0000256" key="2">
    <source>
        <dbReference type="ARBA" id="ARBA00013056"/>
    </source>
</evidence>
<dbReference type="PANTHER" id="PTHR10472">
    <property type="entry name" value="D-TYROSYL-TRNA TYR DEACYLASE"/>
    <property type="match status" value="1"/>
</dbReference>
<dbReference type="AlphaFoldDB" id="A0A914PEZ5"/>